<evidence type="ECO:0000259" key="1">
    <source>
        <dbReference type="Pfam" id="PF21787"/>
    </source>
</evidence>
<accession>A0A9D4TBW0</accession>
<evidence type="ECO:0000313" key="2">
    <source>
        <dbReference type="EMBL" id="KAH7984556.1"/>
    </source>
</evidence>
<comment type="caution">
    <text evidence="2">The sequence shown here is derived from an EMBL/GenBank/DDBJ whole genome shotgun (WGS) entry which is preliminary data.</text>
</comment>
<proteinExistence type="predicted"/>
<name>A0A9D4TBW0_RHISA</name>
<feature type="domain" description="Transposable element P transposase-like RNase H" evidence="1">
    <location>
        <begin position="2"/>
        <end position="59"/>
    </location>
</feature>
<organism evidence="2 3">
    <name type="scientific">Rhipicephalus sanguineus</name>
    <name type="common">Brown dog tick</name>
    <name type="synonym">Ixodes sanguineus</name>
    <dbReference type="NCBI Taxonomy" id="34632"/>
    <lineage>
        <taxon>Eukaryota</taxon>
        <taxon>Metazoa</taxon>
        <taxon>Ecdysozoa</taxon>
        <taxon>Arthropoda</taxon>
        <taxon>Chelicerata</taxon>
        <taxon>Arachnida</taxon>
        <taxon>Acari</taxon>
        <taxon>Parasitiformes</taxon>
        <taxon>Ixodida</taxon>
        <taxon>Ixodoidea</taxon>
        <taxon>Ixodidae</taxon>
        <taxon>Rhipicephalinae</taxon>
        <taxon>Rhipicephalus</taxon>
        <taxon>Rhipicephalus</taxon>
    </lineage>
</organism>
<evidence type="ECO:0000313" key="3">
    <source>
        <dbReference type="Proteomes" id="UP000821837"/>
    </source>
</evidence>
<protein>
    <recommendedName>
        <fullName evidence="1">Transposable element P transposase-like RNase H domain-containing protein</fullName>
    </recommendedName>
</protein>
<dbReference type="AlphaFoldDB" id="A0A9D4TBW0"/>
<sequence>MDEHSRHGMIVFDEMKLSEHIDVKPSGSIEGFVDLGQFKTEGFGKELADHGLVVVCQPFTGMELVKVRA</sequence>
<dbReference type="EMBL" id="JABSTV010001245">
    <property type="protein sequence ID" value="KAH7984556.1"/>
    <property type="molecule type" value="Genomic_DNA"/>
</dbReference>
<dbReference type="InterPro" id="IPR048365">
    <property type="entry name" value="TNP-like_RNaseH_N"/>
</dbReference>
<reference evidence="2" key="1">
    <citation type="journal article" date="2020" name="Cell">
        <title>Large-Scale Comparative Analyses of Tick Genomes Elucidate Their Genetic Diversity and Vector Capacities.</title>
        <authorList>
            <consortium name="Tick Genome and Microbiome Consortium (TIGMIC)"/>
            <person name="Jia N."/>
            <person name="Wang J."/>
            <person name="Shi W."/>
            <person name="Du L."/>
            <person name="Sun Y."/>
            <person name="Zhan W."/>
            <person name="Jiang J.F."/>
            <person name="Wang Q."/>
            <person name="Zhang B."/>
            <person name="Ji P."/>
            <person name="Bell-Sakyi L."/>
            <person name="Cui X.M."/>
            <person name="Yuan T.T."/>
            <person name="Jiang B.G."/>
            <person name="Yang W.F."/>
            <person name="Lam T.T."/>
            <person name="Chang Q.C."/>
            <person name="Ding S.J."/>
            <person name="Wang X.J."/>
            <person name="Zhu J.G."/>
            <person name="Ruan X.D."/>
            <person name="Zhao L."/>
            <person name="Wei J.T."/>
            <person name="Ye R.Z."/>
            <person name="Que T.C."/>
            <person name="Du C.H."/>
            <person name="Zhou Y.H."/>
            <person name="Cheng J.X."/>
            <person name="Dai P.F."/>
            <person name="Guo W.B."/>
            <person name="Han X.H."/>
            <person name="Huang E.J."/>
            <person name="Li L.F."/>
            <person name="Wei W."/>
            <person name="Gao Y.C."/>
            <person name="Liu J.Z."/>
            <person name="Shao H.Z."/>
            <person name="Wang X."/>
            <person name="Wang C.C."/>
            <person name="Yang T.C."/>
            <person name="Huo Q.B."/>
            <person name="Li W."/>
            <person name="Chen H.Y."/>
            <person name="Chen S.E."/>
            <person name="Zhou L.G."/>
            <person name="Ni X.B."/>
            <person name="Tian J.H."/>
            <person name="Sheng Y."/>
            <person name="Liu T."/>
            <person name="Pan Y.S."/>
            <person name="Xia L.Y."/>
            <person name="Li J."/>
            <person name="Zhao F."/>
            <person name="Cao W.C."/>
        </authorList>
    </citation>
    <scope>NUCLEOTIDE SEQUENCE</scope>
    <source>
        <strain evidence="2">Rsan-2018</strain>
    </source>
</reference>
<reference evidence="2" key="2">
    <citation type="submission" date="2021-09" db="EMBL/GenBank/DDBJ databases">
        <authorList>
            <person name="Jia N."/>
            <person name="Wang J."/>
            <person name="Shi W."/>
            <person name="Du L."/>
            <person name="Sun Y."/>
            <person name="Zhan W."/>
            <person name="Jiang J."/>
            <person name="Wang Q."/>
            <person name="Zhang B."/>
            <person name="Ji P."/>
            <person name="Sakyi L.B."/>
            <person name="Cui X."/>
            <person name="Yuan T."/>
            <person name="Jiang B."/>
            <person name="Yang W."/>
            <person name="Lam T.T.-Y."/>
            <person name="Chang Q."/>
            <person name="Ding S."/>
            <person name="Wang X."/>
            <person name="Zhu J."/>
            <person name="Ruan X."/>
            <person name="Zhao L."/>
            <person name="Wei J."/>
            <person name="Que T."/>
            <person name="Du C."/>
            <person name="Cheng J."/>
            <person name="Dai P."/>
            <person name="Han X."/>
            <person name="Huang E."/>
            <person name="Gao Y."/>
            <person name="Liu J."/>
            <person name="Shao H."/>
            <person name="Ye R."/>
            <person name="Li L."/>
            <person name="Wei W."/>
            <person name="Wang X."/>
            <person name="Wang C."/>
            <person name="Huo Q."/>
            <person name="Li W."/>
            <person name="Guo W."/>
            <person name="Chen H."/>
            <person name="Chen S."/>
            <person name="Zhou L."/>
            <person name="Zhou L."/>
            <person name="Ni X."/>
            <person name="Tian J."/>
            <person name="Zhou Y."/>
            <person name="Sheng Y."/>
            <person name="Liu T."/>
            <person name="Pan Y."/>
            <person name="Xia L."/>
            <person name="Li J."/>
            <person name="Zhao F."/>
            <person name="Cao W."/>
        </authorList>
    </citation>
    <scope>NUCLEOTIDE SEQUENCE</scope>
    <source>
        <strain evidence="2">Rsan-2018</strain>
        <tissue evidence="2">Larvae</tissue>
    </source>
</reference>
<gene>
    <name evidence="2" type="ORF">HPB52_022277</name>
</gene>
<keyword evidence="3" id="KW-1185">Reference proteome</keyword>
<dbReference type="Proteomes" id="UP000821837">
    <property type="component" value="Chromosome 1"/>
</dbReference>
<dbReference type="Pfam" id="PF21787">
    <property type="entry name" value="TNP-like_RNaseH_N"/>
    <property type="match status" value="1"/>
</dbReference>